<keyword evidence="3" id="KW-1185">Reference proteome</keyword>
<accession>A0A318J7T5</accession>
<reference evidence="2 3" key="1">
    <citation type="submission" date="2018-05" db="EMBL/GenBank/DDBJ databases">
        <title>Genomic Encyclopedia of Type Strains, Phase IV (KMG-IV): sequencing the most valuable type-strain genomes for metagenomic binning, comparative biology and taxonomic classification.</title>
        <authorList>
            <person name="Goeker M."/>
        </authorList>
    </citation>
    <scope>NUCLEOTIDE SEQUENCE [LARGE SCALE GENOMIC DNA]</scope>
    <source>
        <strain evidence="2 3">DSM 19792</strain>
    </source>
</reference>
<evidence type="ECO:0000259" key="1">
    <source>
        <dbReference type="Pfam" id="PF07484"/>
    </source>
</evidence>
<feature type="domain" description="Phage tail collar" evidence="1">
    <location>
        <begin position="6"/>
        <end position="62"/>
    </location>
</feature>
<dbReference type="RefSeq" id="WP_110258146.1">
    <property type="nucleotide sequence ID" value="NZ_QJKB01000019.1"/>
</dbReference>
<dbReference type="AlphaFoldDB" id="A0A318J7T5"/>
<evidence type="ECO:0000313" key="2">
    <source>
        <dbReference type="EMBL" id="PXX36802.1"/>
    </source>
</evidence>
<name>A0A318J7T5_9BURK</name>
<sequence length="231" mass="23106">MDAFMGTVLAVGFNYPPRGWLFCNGQTVPIQQNSAMFALLGTMYGGDGQNTFGIPDLRGRVVVGSQAQGPGLQNVSQGERAGSNNVTVISNGTATVTLNSTNLPSHNHSVSISGSSFGATSVLNATSNGPASPASGGTAPSANAALCNSGTGGTAGAVYLPTTGDATNLVALNTKSVETTLTGTANVTSGNTGTGSPLTVPVVSSATISIMQPYLGLNYIIAMEGIFPSRN</sequence>
<protein>
    <submittedName>
        <fullName evidence="2">Microcystin-dependent protein</fullName>
    </submittedName>
</protein>
<dbReference type="InterPro" id="IPR011083">
    <property type="entry name" value="Phage_tail_collar_dom"/>
</dbReference>
<evidence type="ECO:0000313" key="3">
    <source>
        <dbReference type="Proteomes" id="UP000247792"/>
    </source>
</evidence>
<dbReference type="Pfam" id="PF07484">
    <property type="entry name" value="Collar"/>
    <property type="match status" value="1"/>
</dbReference>
<gene>
    <name evidence="2" type="ORF">DFR42_1198</name>
</gene>
<organism evidence="2 3">
    <name type="scientific">Undibacterium pigrum</name>
    <dbReference type="NCBI Taxonomy" id="401470"/>
    <lineage>
        <taxon>Bacteria</taxon>
        <taxon>Pseudomonadati</taxon>
        <taxon>Pseudomonadota</taxon>
        <taxon>Betaproteobacteria</taxon>
        <taxon>Burkholderiales</taxon>
        <taxon>Oxalobacteraceae</taxon>
        <taxon>Undibacterium</taxon>
    </lineage>
</organism>
<comment type="caution">
    <text evidence="2">The sequence shown here is derived from an EMBL/GenBank/DDBJ whole genome shotgun (WGS) entry which is preliminary data.</text>
</comment>
<dbReference type="Proteomes" id="UP000247792">
    <property type="component" value="Unassembled WGS sequence"/>
</dbReference>
<dbReference type="Gene3D" id="3.90.1340.10">
    <property type="entry name" value="Phage tail collar domain"/>
    <property type="match status" value="1"/>
</dbReference>
<dbReference type="OrthoDB" id="8613813at2"/>
<dbReference type="EMBL" id="QJKB01000019">
    <property type="protein sequence ID" value="PXX36802.1"/>
    <property type="molecule type" value="Genomic_DNA"/>
</dbReference>
<dbReference type="SUPFAM" id="SSF88874">
    <property type="entry name" value="Receptor-binding domain of short tail fibre protein gp12"/>
    <property type="match status" value="1"/>
</dbReference>
<dbReference type="InterPro" id="IPR037053">
    <property type="entry name" value="Phage_tail_collar_dom_sf"/>
</dbReference>
<proteinExistence type="predicted"/>